<reference evidence="1" key="1">
    <citation type="submission" date="2021-06" db="EMBL/GenBank/DDBJ databases">
        <authorList>
            <person name="Kallberg Y."/>
            <person name="Tangrot J."/>
            <person name="Rosling A."/>
        </authorList>
    </citation>
    <scope>NUCLEOTIDE SEQUENCE</scope>
    <source>
        <strain evidence="1">MA461A</strain>
    </source>
</reference>
<comment type="caution">
    <text evidence="1">The sequence shown here is derived from an EMBL/GenBank/DDBJ whole genome shotgun (WGS) entry which is preliminary data.</text>
</comment>
<feature type="non-terminal residue" evidence="1">
    <location>
        <position position="86"/>
    </location>
</feature>
<protein>
    <submittedName>
        <fullName evidence="1">20365_t:CDS:1</fullName>
    </submittedName>
</protein>
<sequence>MATAAMKLNSHENWLLIKRYIVKLFEESKDIAYITFFDLLDNLIPAALDDIDTWVNSEIQFKSDISDIKPVKEHVKIDERLKKRIA</sequence>
<evidence type="ECO:0000313" key="2">
    <source>
        <dbReference type="Proteomes" id="UP000789920"/>
    </source>
</evidence>
<proteinExistence type="predicted"/>
<dbReference type="EMBL" id="CAJVQC010023212">
    <property type="protein sequence ID" value="CAG8721318.1"/>
    <property type="molecule type" value="Genomic_DNA"/>
</dbReference>
<gene>
    <name evidence="1" type="ORF">RPERSI_LOCUS11321</name>
</gene>
<organism evidence="1 2">
    <name type="scientific">Racocetra persica</name>
    <dbReference type="NCBI Taxonomy" id="160502"/>
    <lineage>
        <taxon>Eukaryota</taxon>
        <taxon>Fungi</taxon>
        <taxon>Fungi incertae sedis</taxon>
        <taxon>Mucoromycota</taxon>
        <taxon>Glomeromycotina</taxon>
        <taxon>Glomeromycetes</taxon>
        <taxon>Diversisporales</taxon>
        <taxon>Gigasporaceae</taxon>
        <taxon>Racocetra</taxon>
    </lineage>
</organism>
<accession>A0ACA9PUH5</accession>
<dbReference type="Proteomes" id="UP000789920">
    <property type="component" value="Unassembled WGS sequence"/>
</dbReference>
<evidence type="ECO:0000313" key="1">
    <source>
        <dbReference type="EMBL" id="CAG8721318.1"/>
    </source>
</evidence>
<keyword evidence="2" id="KW-1185">Reference proteome</keyword>
<name>A0ACA9PUH5_9GLOM</name>